<dbReference type="Pfam" id="PF03099">
    <property type="entry name" value="BPL_LplA_LipB"/>
    <property type="match status" value="1"/>
</dbReference>
<dbReference type="InterPro" id="IPR004408">
    <property type="entry name" value="Biotin_CoA_COase_ligase"/>
</dbReference>
<evidence type="ECO:0000313" key="3">
    <source>
        <dbReference type="EMBL" id="SEH75902.1"/>
    </source>
</evidence>
<dbReference type="RefSeq" id="WP_091097546.1">
    <property type="nucleotide sequence ID" value="NZ_FNXE01000014.1"/>
</dbReference>
<dbReference type="EMBL" id="FNXE01000014">
    <property type="protein sequence ID" value="SEH75902.1"/>
    <property type="molecule type" value="Genomic_DNA"/>
</dbReference>
<evidence type="ECO:0000256" key="1">
    <source>
        <dbReference type="ARBA" id="ARBA00022598"/>
    </source>
</evidence>
<dbReference type="GO" id="GO:0005737">
    <property type="term" value="C:cytoplasm"/>
    <property type="evidence" value="ECO:0007669"/>
    <property type="project" value="TreeGrafter"/>
</dbReference>
<evidence type="ECO:0000313" key="4">
    <source>
        <dbReference type="Proteomes" id="UP000199634"/>
    </source>
</evidence>
<keyword evidence="1 3" id="KW-0436">Ligase</keyword>
<dbReference type="GO" id="GO:0004077">
    <property type="term" value="F:biotin--[biotin carboxyl-carrier protein] ligase activity"/>
    <property type="evidence" value="ECO:0007669"/>
    <property type="project" value="InterPro"/>
</dbReference>
<keyword evidence="4" id="KW-1185">Reference proteome</keyword>
<dbReference type="SUPFAM" id="SSF55681">
    <property type="entry name" value="Class II aaRS and biotin synthetases"/>
    <property type="match status" value="1"/>
</dbReference>
<dbReference type="Proteomes" id="UP000199634">
    <property type="component" value="Unassembled WGS sequence"/>
</dbReference>
<dbReference type="PROSITE" id="PS51733">
    <property type="entry name" value="BPL_LPL_CATALYTIC"/>
    <property type="match status" value="1"/>
</dbReference>
<accession>A0A1H6KSL6</accession>
<dbReference type="InterPro" id="IPR004143">
    <property type="entry name" value="BPL_LPL_catalytic"/>
</dbReference>
<dbReference type="InterPro" id="IPR045864">
    <property type="entry name" value="aa-tRNA-synth_II/BPL/LPL"/>
</dbReference>
<dbReference type="Gene3D" id="3.30.930.10">
    <property type="entry name" value="Bira Bifunctional Protein, Domain 2"/>
    <property type="match status" value="1"/>
</dbReference>
<dbReference type="STRING" id="1159016.SAMN02927937_01251"/>
<dbReference type="NCBIfam" id="TIGR00121">
    <property type="entry name" value="birA_ligase"/>
    <property type="match status" value="1"/>
</dbReference>
<dbReference type="AlphaFoldDB" id="A0A1H6KSL6"/>
<proteinExistence type="predicted"/>
<dbReference type="PANTHER" id="PTHR12835">
    <property type="entry name" value="BIOTIN PROTEIN LIGASE"/>
    <property type="match status" value="1"/>
</dbReference>
<name>A0A1H6KSL6_9FLAO</name>
<evidence type="ECO:0000259" key="2">
    <source>
        <dbReference type="PROSITE" id="PS51733"/>
    </source>
</evidence>
<dbReference type="OrthoDB" id="9807064at2"/>
<dbReference type="PANTHER" id="PTHR12835:SF5">
    <property type="entry name" value="BIOTIN--PROTEIN LIGASE"/>
    <property type="match status" value="1"/>
</dbReference>
<feature type="domain" description="BPL/LPL catalytic" evidence="2">
    <location>
        <begin position="1"/>
        <end position="177"/>
    </location>
</feature>
<protein>
    <submittedName>
        <fullName evidence="3">BirA family transcriptional regulator, biotin operon repressor / biotin-[acetyl-CoA-carboxylase] ligase</fullName>
    </submittedName>
</protein>
<gene>
    <name evidence="3" type="ORF">SAMN02927937_01251</name>
</gene>
<organism evidence="3 4">
    <name type="scientific">Paenimyroides marinum</name>
    <dbReference type="NCBI Taxonomy" id="1159016"/>
    <lineage>
        <taxon>Bacteria</taxon>
        <taxon>Pseudomonadati</taxon>
        <taxon>Bacteroidota</taxon>
        <taxon>Flavobacteriia</taxon>
        <taxon>Flavobacteriales</taxon>
        <taxon>Flavobacteriaceae</taxon>
        <taxon>Paenimyroides</taxon>
    </lineage>
</organism>
<sequence length="242" mass="27245">MYLIKLNAISSTNDFIKNLSAANNLADFTVVWAAVQTKGKGQMGSTWVTDEAKNLTFSIFLNGDYLTVDRLFSLNILVSNAVLKALFALNLTNIYVKWPNDILSYNKKIAGILIENSIHANGSISSVIGIGINCDQTNFNGFPQASSILNQYGITVNFELLLNNIVENIKKGTLNLKNNIEEEWQFYHSHLFKKDVISVFEDKNGKKFNGIIKEVNRHGQLVIQLENDDLQCFNLKDVKLMY</sequence>
<reference evidence="3 4" key="1">
    <citation type="submission" date="2016-10" db="EMBL/GenBank/DDBJ databases">
        <authorList>
            <person name="de Groot N.N."/>
        </authorList>
    </citation>
    <scope>NUCLEOTIDE SEQUENCE [LARGE SCALE GENOMIC DNA]</scope>
    <source>
        <strain evidence="3 4">CGMCC 1.10825</strain>
    </source>
</reference>
<dbReference type="CDD" id="cd16442">
    <property type="entry name" value="BPL"/>
    <property type="match status" value="1"/>
</dbReference>